<keyword evidence="3" id="KW-1003">Cell membrane</keyword>
<evidence type="ECO:0000313" key="11">
    <source>
        <dbReference type="EMBL" id="KUP90797.1"/>
    </source>
</evidence>
<evidence type="ECO:0000256" key="8">
    <source>
        <dbReference type="ARBA" id="ARBA00038436"/>
    </source>
</evidence>
<sequence length="196" mass="21748">MAQRDNIAQEAIPDAVAERRRPLPQAGRLGWLIDRVSLLFAIGILLAMATLVLEVVMRYFFNAPTTWAHETSTFLSAITFVFGGLLCVCRNSHIRVVLLYDLITGRARQILDAVISLTCAVSTGFFAWAAWRMVKKAVFRPSGDLYLETSGSAWNSPAPAFVKIFLFFVLIIMCGQFLTLAFNYLRLARGHGKTGG</sequence>
<evidence type="ECO:0000259" key="10">
    <source>
        <dbReference type="Pfam" id="PF04290"/>
    </source>
</evidence>
<proteinExistence type="inferred from homology"/>
<accession>A0A132BSL9</accession>
<feature type="transmembrane region" description="Helical" evidence="9">
    <location>
        <begin position="73"/>
        <end position="89"/>
    </location>
</feature>
<dbReference type="RefSeq" id="WP_068248705.1">
    <property type="nucleotide sequence ID" value="NZ_LPUY01000135.1"/>
</dbReference>
<evidence type="ECO:0000256" key="9">
    <source>
        <dbReference type="RuleBase" id="RU369079"/>
    </source>
</evidence>
<evidence type="ECO:0000256" key="6">
    <source>
        <dbReference type="ARBA" id="ARBA00022989"/>
    </source>
</evidence>
<keyword evidence="5 9" id="KW-0812">Transmembrane</keyword>
<feature type="transmembrane region" description="Helical" evidence="9">
    <location>
        <begin position="38"/>
        <end position="61"/>
    </location>
</feature>
<evidence type="ECO:0000313" key="12">
    <source>
        <dbReference type="Proteomes" id="UP000068382"/>
    </source>
</evidence>
<dbReference type="Pfam" id="PF04290">
    <property type="entry name" value="DctQ"/>
    <property type="match status" value="1"/>
</dbReference>
<comment type="subunit">
    <text evidence="9">The complex comprises the extracytoplasmic solute receptor protein and the two transmembrane proteins.</text>
</comment>
<name>A0A132BSL9_9RHOB</name>
<evidence type="ECO:0000256" key="1">
    <source>
        <dbReference type="ARBA" id="ARBA00004429"/>
    </source>
</evidence>
<dbReference type="AlphaFoldDB" id="A0A132BSL9"/>
<evidence type="ECO:0000256" key="2">
    <source>
        <dbReference type="ARBA" id="ARBA00022448"/>
    </source>
</evidence>
<comment type="function">
    <text evidence="9">Part of the tripartite ATP-independent periplasmic (TRAP) transport system.</text>
</comment>
<dbReference type="GO" id="GO:0015740">
    <property type="term" value="P:C4-dicarboxylate transport"/>
    <property type="evidence" value="ECO:0007669"/>
    <property type="project" value="TreeGrafter"/>
</dbReference>
<dbReference type="OrthoDB" id="4250245at2"/>
<keyword evidence="12" id="KW-1185">Reference proteome</keyword>
<gene>
    <name evidence="11" type="ORF">TRIHO_43420</name>
</gene>
<feature type="domain" description="Tripartite ATP-independent periplasmic transporters DctQ component" evidence="10">
    <location>
        <begin position="48"/>
        <end position="171"/>
    </location>
</feature>
<dbReference type="PATRIC" id="fig|1768241.3.peg.4536"/>
<dbReference type="InterPro" id="IPR055348">
    <property type="entry name" value="DctQ"/>
</dbReference>
<dbReference type="PANTHER" id="PTHR35011">
    <property type="entry name" value="2,3-DIKETO-L-GULONATE TRAP TRANSPORTER SMALL PERMEASE PROTEIN YIAM"/>
    <property type="match status" value="1"/>
</dbReference>
<evidence type="ECO:0000256" key="7">
    <source>
        <dbReference type="ARBA" id="ARBA00023136"/>
    </source>
</evidence>
<keyword evidence="6 9" id="KW-1133">Transmembrane helix</keyword>
<evidence type="ECO:0000256" key="4">
    <source>
        <dbReference type="ARBA" id="ARBA00022519"/>
    </source>
</evidence>
<organism evidence="11 12">
    <name type="scientific">Tritonibacter horizontis</name>
    <dbReference type="NCBI Taxonomy" id="1768241"/>
    <lineage>
        <taxon>Bacteria</taxon>
        <taxon>Pseudomonadati</taxon>
        <taxon>Pseudomonadota</taxon>
        <taxon>Alphaproteobacteria</taxon>
        <taxon>Rhodobacterales</taxon>
        <taxon>Paracoccaceae</taxon>
        <taxon>Tritonibacter</taxon>
    </lineage>
</organism>
<dbReference type="EMBL" id="LPUY01000135">
    <property type="protein sequence ID" value="KUP90797.1"/>
    <property type="molecule type" value="Genomic_DNA"/>
</dbReference>
<comment type="subcellular location">
    <subcellularLocation>
        <location evidence="1 9">Cell inner membrane</location>
        <topology evidence="1 9">Multi-pass membrane protein</topology>
    </subcellularLocation>
</comment>
<evidence type="ECO:0000256" key="5">
    <source>
        <dbReference type="ARBA" id="ARBA00022692"/>
    </source>
</evidence>
<dbReference type="PANTHER" id="PTHR35011:SF2">
    <property type="entry name" value="2,3-DIKETO-L-GULONATE TRAP TRANSPORTER SMALL PERMEASE PROTEIN YIAM"/>
    <property type="match status" value="1"/>
</dbReference>
<dbReference type="GO" id="GO:0005886">
    <property type="term" value="C:plasma membrane"/>
    <property type="evidence" value="ECO:0007669"/>
    <property type="project" value="UniProtKB-SubCell"/>
</dbReference>
<evidence type="ECO:0000256" key="3">
    <source>
        <dbReference type="ARBA" id="ARBA00022475"/>
    </source>
</evidence>
<protein>
    <recommendedName>
        <fullName evidence="9">TRAP transporter small permease protein</fullName>
    </recommendedName>
</protein>
<reference evidence="11 12" key="1">
    <citation type="submission" date="2015-12" db="EMBL/GenBank/DDBJ databases">
        <title>Genome sequence of the marine Rhodobacteraceae strain O3.65, Candidatus Tritonibacter horizontis.</title>
        <authorList>
            <person name="Poehlein A."/>
            <person name="Giebel H.A."/>
            <person name="Voget S."/>
            <person name="Brinkhoff T."/>
        </authorList>
    </citation>
    <scope>NUCLEOTIDE SEQUENCE [LARGE SCALE GENOMIC DNA]</scope>
    <source>
        <strain evidence="11 12">O3.65</strain>
    </source>
</reference>
<keyword evidence="4 9" id="KW-0997">Cell inner membrane</keyword>
<keyword evidence="2 9" id="KW-0813">Transport</keyword>
<comment type="caution">
    <text evidence="11">The sequence shown here is derived from an EMBL/GenBank/DDBJ whole genome shotgun (WGS) entry which is preliminary data.</text>
</comment>
<dbReference type="Proteomes" id="UP000068382">
    <property type="component" value="Unassembled WGS sequence"/>
</dbReference>
<dbReference type="GO" id="GO:0022857">
    <property type="term" value="F:transmembrane transporter activity"/>
    <property type="evidence" value="ECO:0007669"/>
    <property type="project" value="UniProtKB-UniRule"/>
</dbReference>
<comment type="similarity">
    <text evidence="8 9">Belongs to the TRAP transporter small permease family.</text>
</comment>
<feature type="transmembrane region" description="Helical" evidence="9">
    <location>
        <begin position="164"/>
        <end position="185"/>
    </location>
</feature>
<keyword evidence="7 9" id="KW-0472">Membrane</keyword>
<feature type="transmembrane region" description="Helical" evidence="9">
    <location>
        <begin position="110"/>
        <end position="131"/>
    </location>
</feature>
<dbReference type="InterPro" id="IPR007387">
    <property type="entry name" value="TRAP_DctQ"/>
</dbReference>